<accession>A0A8J2ZPS9</accession>
<feature type="domain" description="M23ase beta-sheet core" evidence="3">
    <location>
        <begin position="121"/>
        <end position="218"/>
    </location>
</feature>
<organism evidence="4 5">
    <name type="scientific">Compostibacillus humi</name>
    <dbReference type="NCBI Taxonomy" id="1245525"/>
    <lineage>
        <taxon>Bacteria</taxon>
        <taxon>Bacillati</taxon>
        <taxon>Bacillota</taxon>
        <taxon>Bacilli</taxon>
        <taxon>Bacillales</taxon>
        <taxon>Bacillaceae</taxon>
        <taxon>Compostibacillus</taxon>
    </lineage>
</organism>
<name>A0A8J2ZPS9_9BACI</name>
<gene>
    <name evidence="4" type="primary">spoIIQ</name>
    <name evidence="4" type="ORF">GCM10010978_06450</name>
</gene>
<dbReference type="GO" id="GO:0004222">
    <property type="term" value="F:metalloendopeptidase activity"/>
    <property type="evidence" value="ECO:0007669"/>
    <property type="project" value="TreeGrafter"/>
</dbReference>
<feature type="compositionally biased region" description="Acidic residues" evidence="1">
    <location>
        <begin position="241"/>
        <end position="271"/>
    </location>
</feature>
<feature type="compositionally biased region" description="Acidic residues" evidence="1">
    <location>
        <begin position="54"/>
        <end position="70"/>
    </location>
</feature>
<comment type="caution">
    <text evidence="4">The sequence shown here is derived from an EMBL/GenBank/DDBJ whole genome shotgun (WGS) entry which is preliminary data.</text>
</comment>
<evidence type="ECO:0000259" key="3">
    <source>
        <dbReference type="Pfam" id="PF01551"/>
    </source>
</evidence>
<evidence type="ECO:0000256" key="2">
    <source>
        <dbReference type="SAM" id="Phobius"/>
    </source>
</evidence>
<evidence type="ECO:0000256" key="1">
    <source>
        <dbReference type="SAM" id="MobiDB-lite"/>
    </source>
</evidence>
<dbReference type="AlphaFoldDB" id="A0A8J2ZPS9"/>
<keyword evidence="2" id="KW-0812">Transmembrane</keyword>
<keyword evidence="5" id="KW-1185">Reference proteome</keyword>
<dbReference type="RefSeq" id="WP_188390939.1">
    <property type="nucleotide sequence ID" value="NZ_BMEV01000008.1"/>
</dbReference>
<dbReference type="EMBL" id="BMEV01000008">
    <property type="protein sequence ID" value="GGH70980.1"/>
    <property type="molecule type" value="Genomic_DNA"/>
</dbReference>
<dbReference type="PANTHER" id="PTHR21666">
    <property type="entry name" value="PEPTIDASE-RELATED"/>
    <property type="match status" value="1"/>
</dbReference>
<keyword evidence="2" id="KW-0472">Membrane</keyword>
<feature type="compositionally biased region" description="Polar residues" evidence="1">
    <location>
        <begin position="220"/>
        <end position="231"/>
    </location>
</feature>
<feature type="transmembrane region" description="Helical" evidence="2">
    <location>
        <begin position="20"/>
        <end position="40"/>
    </location>
</feature>
<dbReference type="InterPro" id="IPR011055">
    <property type="entry name" value="Dup_hybrid_motif"/>
</dbReference>
<reference evidence="4" key="2">
    <citation type="submission" date="2020-09" db="EMBL/GenBank/DDBJ databases">
        <authorList>
            <person name="Sun Q."/>
            <person name="Zhou Y."/>
        </authorList>
    </citation>
    <scope>NUCLEOTIDE SEQUENCE</scope>
    <source>
        <strain evidence="4">CGMCC 1.12360</strain>
    </source>
</reference>
<reference evidence="4" key="1">
    <citation type="journal article" date="2014" name="Int. J. Syst. Evol. Microbiol.">
        <title>Complete genome sequence of Corynebacterium casei LMG S-19264T (=DSM 44701T), isolated from a smear-ripened cheese.</title>
        <authorList>
            <consortium name="US DOE Joint Genome Institute (JGI-PGF)"/>
            <person name="Walter F."/>
            <person name="Albersmeier A."/>
            <person name="Kalinowski J."/>
            <person name="Ruckert C."/>
        </authorList>
    </citation>
    <scope>NUCLEOTIDE SEQUENCE</scope>
    <source>
        <strain evidence="4">CGMCC 1.12360</strain>
    </source>
</reference>
<dbReference type="PANTHER" id="PTHR21666:SF291">
    <property type="entry name" value="STAGE II SPORULATION PROTEIN Q"/>
    <property type="match status" value="1"/>
</dbReference>
<feature type="region of interest" description="Disordered" evidence="1">
    <location>
        <begin position="220"/>
        <end position="271"/>
    </location>
</feature>
<dbReference type="InterPro" id="IPR016047">
    <property type="entry name" value="M23ase_b-sheet_dom"/>
</dbReference>
<dbReference type="Gene3D" id="2.70.70.10">
    <property type="entry name" value="Glucose Permease (Domain IIA)"/>
    <property type="match status" value="1"/>
</dbReference>
<evidence type="ECO:0000313" key="4">
    <source>
        <dbReference type="EMBL" id="GGH70980.1"/>
    </source>
</evidence>
<dbReference type="Proteomes" id="UP000602050">
    <property type="component" value="Unassembled WGS sequence"/>
</dbReference>
<dbReference type="SUPFAM" id="SSF51261">
    <property type="entry name" value="Duplicated hybrid motif"/>
    <property type="match status" value="1"/>
</dbReference>
<feature type="region of interest" description="Disordered" evidence="1">
    <location>
        <begin position="51"/>
        <end position="70"/>
    </location>
</feature>
<dbReference type="InterPro" id="IPR050570">
    <property type="entry name" value="Cell_wall_metabolism_enzyme"/>
</dbReference>
<keyword evidence="2" id="KW-1133">Transmembrane helix</keyword>
<evidence type="ECO:0000313" key="5">
    <source>
        <dbReference type="Proteomes" id="UP000602050"/>
    </source>
</evidence>
<dbReference type="CDD" id="cd12797">
    <property type="entry name" value="M23_peptidase"/>
    <property type="match status" value="1"/>
</dbReference>
<dbReference type="Pfam" id="PF01551">
    <property type="entry name" value="Peptidase_M23"/>
    <property type="match status" value="1"/>
</dbReference>
<protein>
    <submittedName>
        <fullName evidence="4">Stage II sporulation protein Q</fullName>
    </submittedName>
</protein>
<proteinExistence type="predicted"/>
<sequence>MNEEKRGSQKRWSRIFRKKWFFPALYLSLAALLIAGVIWYQNLNNEVPDAQDAVTEEESEDYAPTPAEDDAVPVVDQQEVIQMPVANSEEAEIVTKFYDYNASQEDQENALVFHNNRYYQSTGIDISSSSGDAFDVVAAISGTVMEVKEDPLLGNVVILDHGENITTYYASLGEVTVNAGDEVKQGEKLGTAGKNRFGQENGNHVHFEIRKDGVSLNPESFLNQPVSSLAEVQSEKASEEPKEDESEDSTEDDAEADEANTEDDDNAEDEE</sequence>